<dbReference type="CDD" id="cd07989">
    <property type="entry name" value="LPLAT_AGPAT-like"/>
    <property type="match status" value="1"/>
</dbReference>
<dbReference type="SMART" id="SM00563">
    <property type="entry name" value="PlsC"/>
    <property type="match status" value="1"/>
</dbReference>
<dbReference type="Pfam" id="PF01553">
    <property type="entry name" value="Acyltransferase"/>
    <property type="match status" value="1"/>
</dbReference>
<reference evidence="4" key="2">
    <citation type="submission" date="2022-04" db="EMBL/GenBank/DDBJ databases">
        <title>Antimicrobial genetic elements in methicillin-resistant Macrococcus armenti.</title>
        <authorList>
            <person name="Keller J.E."/>
            <person name="Schwendener S."/>
            <person name="Pantucek R."/>
            <person name="Perreten V."/>
        </authorList>
    </citation>
    <scope>NUCLEOTIDE SEQUENCE</scope>
    <source>
        <strain evidence="4">CCM 2609</strain>
    </source>
</reference>
<sequence length="199" mass="22622">MYKIIATLLFTLTKLLRKLKTVDKHQIPENESYIVTCNHESMVEIIMLAMSLYPSEIHYMAKQELFKNKLLDRFFKSVNAFPVNRQNPGPSTLKIPVKLLKEGKIVGIFPSGHRHSDAPMKKGAATIAVLSKKKIVPAAYTGPLKFRDVLFGNQKCTIKFGQPINTNTYLDQYNKNDAIEQITLKLESETKALIHSMRT</sequence>
<accession>A0ABY3ZSS0</accession>
<dbReference type="SUPFAM" id="SSF69593">
    <property type="entry name" value="Glycerol-3-phosphate (1)-acyltransferase"/>
    <property type="match status" value="1"/>
</dbReference>
<keyword evidence="1" id="KW-0808">Transferase</keyword>
<evidence type="ECO:0000256" key="1">
    <source>
        <dbReference type="ARBA" id="ARBA00022679"/>
    </source>
</evidence>
<dbReference type="PANTHER" id="PTHR10434">
    <property type="entry name" value="1-ACYL-SN-GLYCEROL-3-PHOSPHATE ACYLTRANSFERASE"/>
    <property type="match status" value="1"/>
</dbReference>
<protein>
    <submittedName>
        <fullName evidence="4">1-acyl-sn-glycerol-3-phosphate acyltransferase</fullName>
    </submittedName>
</protein>
<dbReference type="EMBL" id="CP094348">
    <property type="protein sequence ID" value="UOB19930.1"/>
    <property type="molecule type" value="Genomic_DNA"/>
</dbReference>
<evidence type="ECO:0000256" key="2">
    <source>
        <dbReference type="ARBA" id="ARBA00023315"/>
    </source>
</evidence>
<evidence type="ECO:0000313" key="5">
    <source>
        <dbReference type="Proteomes" id="UP000830343"/>
    </source>
</evidence>
<organism evidence="4 5">
    <name type="scientific">Macrococcus armenti</name>
    <dbReference type="NCBI Taxonomy" id="2875764"/>
    <lineage>
        <taxon>Bacteria</taxon>
        <taxon>Bacillati</taxon>
        <taxon>Bacillota</taxon>
        <taxon>Bacilli</taxon>
        <taxon>Bacillales</taxon>
        <taxon>Staphylococcaceae</taxon>
        <taxon>Macrococcus</taxon>
    </lineage>
</organism>
<dbReference type="GO" id="GO:0016746">
    <property type="term" value="F:acyltransferase activity"/>
    <property type="evidence" value="ECO:0007669"/>
    <property type="project" value="UniProtKB-KW"/>
</dbReference>
<gene>
    <name evidence="4" type="ORF">MRZ06_07765</name>
</gene>
<dbReference type="RefSeq" id="WP_243365287.1">
    <property type="nucleotide sequence ID" value="NZ_CP094348.1"/>
</dbReference>
<evidence type="ECO:0000313" key="4">
    <source>
        <dbReference type="EMBL" id="UOB19930.1"/>
    </source>
</evidence>
<evidence type="ECO:0000259" key="3">
    <source>
        <dbReference type="SMART" id="SM00563"/>
    </source>
</evidence>
<dbReference type="PANTHER" id="PTHR10434:SF40">
    <property type="entry name" value="1-ACYL-SN-GLYCEROL-3-PHOSPHATE ACYLTRANSFERASE"/>
    <property type="match status" value="1"/>
</dbReference>
<dbReference type="Proteomes" id="UP000830343">
    <property type="component" value="Chromosome"/>
</dbReference>
<feature type="domain" description="Phospholipid/glycerol acyltransferase" evidence="3">
    <location>
        <begin position="33"/>
        <end position="143"/>
    </location>
</feature>
<keyword evidence="2 4" id="KW-0012">Acyltransferase</keyword>
<keyword evidence="5" id="KW-1185">Reference proteome</keyword>
<reference evidence="4" key="1">
    <citation type="submission" date="2022-03" db="EMBL/GenBank/DDBJ databases">
        <authorList>
            <person name="Vrbovska V."/>
            <person name="Kovarovic V."/>
            <person name="Botka T."/>
            <person name="Pantucek R."/>
        </authorList>
    </citation>
    <scope>NUCLEOTIDE SEQUENCE</scope>
    <source>
        <strain evidence="4">CCM 2609</strain>
    </source>
</reference>
<proteinExistence type="predicted"/>
<dbReference type="InterPro" id="IPR002123">
    <property type="entry name" value="Plipid/glycerol_acylTrfase"/>
</dbReference>
<name>A0ABY3ZSS0_9STAP</name>